<dbReference type="Pfam" id="PF13672">
    <property type="entry name" value="PP2C_2"/>
    <property type="match status" value="1"/>
</dbReference>
<dbReference type="PROSITE" id="PS51746">
    <property type="entry name" value="PPM_2"/>
    <property type="match status" value="1"/>
</dbReference>
<dbReference type="SMART" id="SM00332">
    <property type="entry name" value="PP2Cc"/>
    <property type="match status" value="1"/>
</dbReference>
<dbReference type="PANTHER" id="PTHR13832">
    <property type="entry name" value="PROTEIN PHOSPHATASE 2C"/>
    <property type="match status" value="1"/>
</dbReference>
<dbReference type="InterPro" id="IPR036457">
    <property type="entry name" value="PPM-type-like_dom_sf"/>
</dbReference>
<dbReference type="SUPFAM" id="SSF81606">
    <property type="entry name" value="PP2C-like"/>
    <property type="match status" value="1"/>
</dbReference>
<comment type="caution">
    <text evidence="2">The sequence shown here is derived from an EMBL/GenBank/DDBJ whole genome shotgun (WGS) entry which is preliminary data.</text>
</comment>
<feature type="domain" description="PPM-type phosphatase" evidence="1">
    <location>
        <begin position="24"/>
        <end position="267"/>
    </location>
</feature>
<accession>A0ABP8KX97</accession>
<evidence type="ECO:0000313" key="2">
    <source>
        <dbReference type="EMBL" id="GAA4418167.1"/>
    </source>
</evidence>
<dbReference type="RefSeq" id="WP_345270918.1">
    <property type="nucleotide sequence ID" value="NZ_BAABHB010000016.1"/>
</dbReference>
<proteinExistence type="predicted"/>
<protein>
    <submittedName>
        <fullName evidence="2">Stp1/IreP family PP2C-type Ser/Thr phosphatase</fullName>
    </submittedName>
</protein>
<evidence type="ECO:0000259" key="1">
    <source>
        <dbReference type="PROSITE" id="PS51746"/>
    </source>
</evidence>
<dbReference type="NCBIfam" id="NF033484">
    <property type="entry name" value="Stp1_PP2C_phos"/>
    <property type="match status" value="1"/>
</dbReference>
<sequence length="285" mass="31232">MKGLWQRWTRRGNTPDSPAPWEVRAVVRTDIGKRRSHNEDAAAFVRPGTASVRTEKGCLAIVADGMGGHLAGEVASQMALETLREVYFQQNTSPEQALKTAFTEANRRIWQAAQEQTDQRGMGTTCTVALVRGTSLYMGHIGDSRLYHIGINGILRQLTRDDTLVQALVTEGVLTPDEALTHPDRNLLTHALGMEPDLSPHVEQWAEPLQTGDRLLLCSDGLYDLLDPAELTTELLNPSIHEAADRLLNLALDRGGHDNVTLLILEINPSAVLSADTATPSYDAQ</sequence>
<keyword evidence="3" id="KW-1185">Reference proteome</keyword>
<dbReference type="Proteomes" id="UP001500936">
    <property type="component" value="Unassembled WGS sequence"/>
</dbReference>
<dbReference type="PANTHER" id="PTHR13832:SF827">
    <property type="entry name" value="PROTEIN PHOSPHATASE 1L"/>
    <property type="match status" value="1"/>
</dbReference>
<dbReference type="InterPro" id="IPR001932">
    <property type="entry name" value="PPM-type_phosphatase-like_dom"/>
</dbReference>
<evidence type="ECO:0000313" key="3">
    <source>
        <dbReference type="Proteomes" id="UP001500936"/>
    </source>
</evidence>
<dbReference type="InterPro" id="IPR015655">
    <property type="entry name" value="PP2C"/>
</dbReference>
<reference evidence="3" key="1">
    <citation type="journal article" date="2019" name="Int. J. Syst. Evol. Microbiol.">
        <title>The Global Catalogue of Microorganisms (GCM) 10K type strain sequencing project: providing services to taxonomists for standard genome sequencing and annotation.</title>
        <authorList>
            <consortium name="The Broad Institute Genomics Platform"/>
            <consortium name="The Broad Institute Genome Sequencing Center for Infectious Disease"/>
            <person name="Wu L."/>
            <person name="Ma J."/>
        </authorList>
    </citation>
    <scope>NUCLEOTIDE SEQUENCE [LARGE SCALE GENOMIC DNA]</scope>
    <source>
        <strain evidence="3">JCM 17925</strain>
    </source>
</reference>
<dbReference type="Gene3D" id="3.60.40.10">
    <property type="entry name" value="PPM-type phosphatase domain"/>
    <property type="match status" value="1"/>
</dbReference>
<name>A0ABP8KX97_9BACT</name>
<gene>
    <name evidence="2" type="ORF">GCM10023187_51320</name>
</gene>
<dbReference type="CDD" id="cd00143">
    <property type="entry name" value="PP2Cc"/>
    <property type="match status" value="1"/>
</dbReference>
<dbReference type="SMART" id="SM00331">
    <property type="entry name" value="PP2C_SIG"/>
    <property type="match status" value="1"/>
</dbReference>
<organism evidence="2 3">
    <name type="scientific">Nibrella viscosa</name>
    <dbReference type="NCBI Taxonomy" id="1084524"/>
    <lineage>
        <taxon>Bacteria</taxon>
        <taxon>Pseudomonadati</taxon>
        <taxon>Bacteroidota</taxon>
        <taxon>Cytophagia</taxon>
        <taxon>Cytophagales</taxon>
        <taxon>Spirosomataceae</taxon>
        <taxon>Nibrella</taxon>
    </lineage>
</organism>
<dbReference type="EMBL" id="BAABHB010000016">
    <property type="protein sequence ID" value="GAA4418167.1"/>
    <property type="molecule type" value="Genomic_DNA"/>
</dbReference>